<dbReference type="EMBL" id="BGPR01001912">
    <property type="protein sequence ID" value="GBM64139.1"/>
    <property type="molecule type" value="Genomic_DNA"/>
</dbReference>
<dbReference type="PANTHER" id="PTHR46114">
    <property type="entry name" value="APPLE DOMAIN-CONTAINING PROTEIN"/>
    <property type="match status" value="1"/>
</dbReference>
<gene>
    <name evidence="1" type="ORF">AVEN_227286_1</name>
</gene>
<organism evidence="1 2">
    <name type="scientific">Araneus ventricosus</name>
    <name type="common">Orbweaver spider</name>
    <name type="synonym">Epeira ventricosa</name>
    <dbReference type="NCBI Taxonomy" id="182803"/>
    <lineage>
        <taxon>Eukaryota</taxon>
        <taxon>Metazoa</taxon>
        <taxon>Ecdysozoa</taxon>
        <taxon>Arthropoda</taxon>
        <taxon>Chelicerata</taxon>
        <taxon>Arachnida</taxon>
        <taxon>Araneae</taxon>
        <taxon>Araneomorphae</taxon>
        <taxon>Entelegynae</taxon>
        <taxon>Araneoidea</taxon>
        <taxon>Araneidae</taxon>
        <taxon>Araneus</taxon>
    </lineage>
</organism>
<name>A0A4Y2HFU8_ARAVE</name>
<dbReference type="OrthoDB" id="8063408at2759"/>
<dbReference type="Proteomes" id="UP000499080">
    <property type="component" value="Unassembled WGS sequence"/>
</dbReference>
<dbReference type="PANTHER" id="PTHR46114:SF1">
    <property type="entry name" value="ZAD DOMAIN-CONTAINING PROTEIN"/>
    <property type="match status" value="1"/>
</dbReference>
<dbReference type="AlphaFoldDB" id="A0A4Y2HFU8"/>
<evidence type="ECO:0000313" key="1">
    <source>
        <dbReference type="EMBL" id="GBM64139.1"/>
    </source>
</evidence>
<evidence type="ECO:0000313" key="2">
    <source>
        <dbReference type="Proteomes" id="UP000499080"/>
    </source>
</evidence>
<proteinExistence type="predicted"/>
<accession>A0A4Y2HFU8</accession>
<comment type="caution">
    <text evidence="1">The sequence shown here is derived from an EMBL/GenBank/DDBJ whole genome shotgun (WGS) entry which is preliminary data.</text>
</comment>
<reference evidence="1 2" key="1">
    <citation type="journal article" date="2019" name="Sci. Rep.">
        <title>Orb-weaving spider Araneus ventricosus genome elucidates the spidroin gene catalogue.</title>
        <authorList>
            <person name="Kono N."/>
            <person name="Nakamura H."/>
            <person name="Ohtoshi R."/>
            <person name="Moran D.A.P."/>
            <person name="Shinohara A."/>
            <person name="Yoshida Y."/>
            <person name="Fujiwara M."/>
            <person name="Mori M."/>
            <person name="Tomita M."/>
            <person name="Arakawa K."/>
        </authorList>
    </citation>
    <scope>NUCLEOTIDE SEQUENCE [LARGE SCALE GENOMIC DNA]</scope>
</reference>
<protein>
    <submittedName>
        <fullName evidence="1">Uncharacterized protein</fullName>
    </submittedName>
</protein>
<keyword evidence="2" id="KW-1185">Reference proteome</keyword>
<sequence length="143" mass="16495">MKCFDIQYDPSEWSLFIDSSKTNLKSVLLHNGNSFASLPLGHSVHSAENYDDLSMILEKIHFQGFRWMVCGDFKMLTMLLGQQAGYTKYPCFLCSWDSSARDLHWTKTDWSIRGALTPSEKKCYKYNLGSTSSYKIRAYEAVY</sequence>